<evidence type="ECO:0000313" key="7">
    <source>
        <dbReference type="EMBL" id="SEJ86573.1"/>
    </source>
</evidence>
<dbReference type="SMART" id="SM00091">
    <property type="entry name" value="PAS"/>
    <property type="match status" value="1"/>
</dbReference>
<dbReference type="GO" id="GO:0005524">
    <property type="term" value="F:ATP binding"/>
    <property type="evidence" value="ECO:0007669"/>
    <property type="project" value="UniProtKB-KW"/>
</dbReference>
<evidence type="ECO:0000259" key="6">
    <source>
        <dbReference type="PROSITE" id="PS50045"/>
    </source>
</evidence>
<dbReference type="SUPFAM" id="SSF55785">
    <property type="entry name" value="PYP-like sensor domain (PAS domain)"/>
    <property type="match status" value="1"/>
</dbReference>
<gene>
    <name evidence="7" type="ORF">SAMN05660742_12081</name>
</gene>
<keyword evidence="5" id="KW-0804">Transcription</keyword>
<feature type="domain" description="Sigma-54 factor interaction" evidence="6">
    <location>
        <begin position="336"/>
        <end position="567"/>
    </location>
</feature>
<dbReference type="InterPro" id="IPR002078">
    <property type="entry name" value="Sigma_54_int"/>
</dbReference>
<dbReference type="PANTHER" id="PTHR32071">
    <property type="entry name" value="TRANSCRIPTIONAL REGULATORY PROTEIN"/>
    <property type="match status" value="1"/>
</dbReference>
<dbReference type="RefSeq" id="WP_091834447.1">
    <property type="nucleotide sequence ID" value="NZ_FNZK01000020.1"/>
</dbReference>
<dbReference type="SMART" id="SM00382">
    <property type="entry name" value="AAA"/>
    <property type="match status" value="1"/>
</dbReference>
<reference evidence="7 8" key="1">
    <citation type="submission" date="2016-10" db="EMBL/GenBank/DDBJ databases">
        <authorList>
            <person name="de Groot N.N."/>
        </authorList>
    </citation>
    <scope>NUCLEOTIDE SEQUENCE [LARGE SCALE GENOMIC DNA]</scope>
    <source>
        <strain evidence="7 8">DSM 2179</strain>
    </source>
</reference>
<dbReference type="PROSITE" id="PS00675">
    <property type="entry name" value="SIGMA54_INTERACT_1"/>
    <property type="match status" value="1"/>
</dbReference>
<proteinExistence type="predicted"/>
<dbReference type="PROSITE" id="PS00676">
    <property type="entry name" value="SIGMA54_INTERACT_2"/>
    <property type="match status" value="1"/>
</dbReference>
<dbReference type="InterPro" id="IPR025944">
    <property type="entry name" value="Sigma_54_int_dom_CS"/>
</dbReference>
<evidence type="ECO:0000256" key="4">
    <source>
        <dbReference type="ARBA" id="ARBA00023125"/>
    </source>
</evidence>
<dbReference type="PROSITE" id="PS50045">
    <property type="entry name" value="SIGMA54_INTERACT_4"/>
    <property type="match status" value="1"/>
</dbReference>
<dbReference type="InterPro" id="IPR036388">
    <property type="entry name" value="WH-like_DNA-bd_sf"/>
</dbReference>
<dbReference type="FunFam" id="3.40.50.300:FF:000006">
    <property type="entry name" value="DNA-binding transcriptional regulator NtrC"/>
    <property type="match status" value="1"/>
</dbReference>
<dbReference type="Gene3D" id="1.10.10.10">
    <property type="entry name" value="Winged helix-like DNA-binding domain superfamily/Winged helix DNA-binding domain"/>
    <property type="match status" value="1"/>
</dbReference>
<dbReference type="GO" id="GO:0003677">
    <property type="term" value="F:DNA binding"/>
    <property type="evidence" value="ECO:0007669"/>
    <property type="project" value="UniProtKB-KW"/>
</dbReference>
<protein>
    <submittedName>
        <fullName evidence="7">Transcriptional regulator containing PAS, AAA-type ATPase, and DNA-binding Fis domains</fullName>
    </submittedName>
</protein>
<dbReference type="InterPro" id="IPR035965">
    <property type="entry name" value="PAS-like_dom_sf"/>
</dbReference>
<accession>A0A1H7C9N3</accession>
<organism evidence="7 8">
    <name type="scientific">Propionispira arboris</name>
    <dbReference type="NCBI Taxonomy" id="84035"/>
    <lineage>
        <taxon>Bacteria</taxon>
        <taxon>Bacillati</taxon>
        <taxon>Bacillota</taxon>
        <taxon>Negativicutes</taxon>
        <taxon>Selenomonadales</taxon>
        <taxon>Selenomonadaceae</taxon>
        <taxon>Propionispira</taxon>
    </lineage>
</organism>
<dbReference type="STRING" id="84035.SAMN05660742_12081"/>
<evidence type="ECO:0000256" key="5">
    <source>
        <dbReference type="ARBA" id="ARBA00023163"/>
    </source>
</evidence>
<keyword evidence="3" id="KW-0805">Transcription regulation</keyword>
<keyword evidence="2" id="KW-0067">ATP-binding</keyword>
<name>A0A1H7C9N3_9FIRM</name>
<dbReference type="PROSITE" id="PS00688">
    <property type="entry name" value="SIGMA54_INTERACT_3"/>
    <property type="match status" value="1"/>
</dbReference>
<dbReference type="SUPFAM" id="SSF52540">
    <property type="entry name" value="P-loop containing nucleoside triphosphate hydrolases"/>
    <property type="match status" value="1"/>
</dbReference>
<dbReference type="Gene3D" id="3.30.450.20">
    <property type="entry name" value="PAS domain"/>
    <property type="match status" value="1"/>
</dbReference>
<dbReference type="InterPro" id="IPR013767">
    <property type="entry name" value="PAS_fold"/>
</dbReference>
<dbReference type="InterPro" id="IPR025662">
    <property type="entry name" value="Sigma_54_int_dom_ATP-bd_1"/>
</dbReference>
<dbReference type="Pfam" id="PF25601">
    <property type="entry name" value="AAA_lid_14"/>
    <property type="match status" value="1"/>
</dbReference>
<evidence type="ECO:0000256" key="2">
    <source>
        <dbReference type="ARBA" id="ARBA00022840"/>
    </source>
</evidence>
<dbReference type="Pfam" id="PF00989">
    <property type="entry name" value="PAS"/>
    <property type="match status" value="1"/>
</dbReference>
<keyword evidence="8" id="KW-1185">Reference proteome</keyword>
<dbReference type="Proteomes" id="UP000199662">
    <property type="component" value="Unassembled WGS sequence"/>
</dbReference>
<keyword evidence="4 7" id="KW-0238">DNA-binding</keyword>
<evidence type="ECO:0000256" key="1">
    <source>
        <dbReference type="ARBA" id="ARBA00022741"/>
    </source>
</evidence>
<dbReference type="InterPro" id="IPR025943">
    <property type="entry name" value="Sigma_54_int_dom_ATP-bd_2"/>
</dbReference>
<keyword evidence="1" id="KW-0547">Nucleotide-binding</keyword>
<evidence type="ECO:0000256" key="3">
    <source>
        <dbReference type="ARBA" id="ARBA00023015"/>
    </source>
</evidence>
<dbReference type="InterPro" id="IPR000014">
    <property type="entry name" value="PAS"/>
</dbReference>
<dbReference type="GO" id="GO:0006355">
    <property type="term" value="P:regulation of DNA-templated transcription"/>
    <property type="evidence" value="ECO:0007669"/>
    <property type="project" value="InterPro"/>
</dbReference>
<dbReference type="Pfam" id="PF00158">
    <property type="entry name" value="Sigma54_activat"/>
    <property type="match status" value="1"/>
</dbReference>
<dbReference type="InterPro" id="IPR027417">
    <property type="entry name" value="P-loop_NTPase"/>
</dbReference>
<dbReference type="AlphaFoldDB" id="A0A1H7C9N3"/>
<evidence type="ECO:0000313" key="8">
    <source>
        <dbReference type="Proteomes" id="UP000199662"/>
    </source>
</evidence>
<dbReference type="InterPro" id="IPR003593">
    <property type="entry name" value="AAA+_ATPase"/>
</dbReference>
<dbReference type="Gene3D" id="3.40.50.300">
    <property type="entry name" value="P-loop containing nucleotide triphosphate hydrolases"/>
    <property type="match status" value="1"/>
</dbReference>
<dbReference type="InterPro" id="IPR058031">
    <property type="entry name" value="AAA_lid_NorR"/>
</dbReference>
<dbReference type="PANTHER" id="PTHR32071:SF57">
    <property type="entry name" value="C4-DICARBOXYLATE TRANSPORT TRANSCRIPTIONAL REGULATORY PROTEIN DCTD"/>
    <property type="match status" value="1"/>
</dbReference>
<dbReference type="Gene3D" id="1.10.8.60">
    <property type="match status" value="1"/>
</dbReference>
<dbReference type="EMBL" id="FNZK01000020">
    <property type="protein sequence ID" value="SEJ86573.1"/>
    <property type="molecule type" value="Genomic_DNA"/>
</dbReference>
<dbReference type="CDD" id="cd00009">
    <property type="entry name" value="AAA"/>
    <property type="match status" value="1"/>
</dbReference>
<sequence>MKSLVVIAIGKNTALACREQLHRLLGNQVNVSHYYAEGSLPHNIKADLILFASQLAYRRTKPYVNKTCPILIARRSINYHEVNKLFQISAGTDVLLVNDSLASANQTIALLQTLGIDHINYYPFAQGLISYPRLKIAVTPGEKERVPDFVDEIIDIKARLIDITTLVELLLQLRLLDLYAEFLSANYMQDILQLIKNGNQMIYESNKMKTQLETILNTVHDGIIATDEMRQISVFNPIAEKLLHVQAQNALHSPIDKITNPNILQIFQEKMNSQEALLKVNGHHLLVTVSTLYPETNDNSKVYTFKDVSEIRRLEESVRRKLLQEHNVARYTFAQIVGQSKKIRQTLEIAKKMSHSDSTILIQGESGTGKELLAQSIHNASPRHAGPFIAVNFAALTENLLESELFGYTEGAFTGANKGGSSGLFEAAHKGTIFLDEIGDAPLPFQVKLLRVLQEQQIRRVGSSNLIPIDVRVIVATNQDLKPLIKKGLFRQDLYYRLNVLPIKIPPLRERVDDILLLCKVFYQNYTHSKDSNQATMYFQYIAPYLLKYNWPGNIRELQNIVEYLLNICQNKPPHFTDLPEELQSSCNFKPSAAKNKNQLKASICQEIKQANQENRSIGRRSLAQNLIIPENQVRVLLEELAKETWIISQKGRSGLKINPLYENKQYHTPDSCDKI</sequence>